<dbReference type="InterPro" id="IPR006521">
    <property type="entry name" value="Tail_protein_I"/>
</dbReference>
<evidence type="ECO:0000313" key="1">
    <source>
        <dbReference type="EMBL" id="SFD16768.1"/>
    </source>
</evidence>
<evidence type="ECO:0000313" key="2">
    <source>
        <dbReference type="Proteomes" id="UP000198862"/>
    </source>
</evidence>
<gene>
    <name evidence="1" type="ORF">SAMN02745724_03728</name>
</gene>
<reference evidence="1 2" key="1">
    <citation type="submission" date="2016-10" db="EMBL/GenBank/DDBJ databases">
        <authorList>
            <person name="de Groot N.N."/>
        </authorList>
    </citation>
    <scope>NUCLEOTIDE SEQUENCE [LARGE SCALE GENOMIC DNA]</scope>
    <source>
        <strain evidence="1 2">DSM 6059</strain>
    </source>
</reference>
<dbReference type="Pfam" id="PF09684">
    <property type="entry name" value="Tail_P2_I"/>
    <property type="match status" value="1"/>
</dbReference>
<accession>A0A1I1QA98</accession>
<dbReference type="EMBL" id="FOLO01000038">
    <property type="protein sequence ID" value="SFD16768.1"/>
    <property type="molecule type" value="Genomic_DNA"/>
</dbReference>
<dbReference type="Proteomes" id="UP000198862">
    <property type="component" value="Unassembled WGS sequence"/>
</dbReference>
<sequence>MINLNVTTSDKALIDIKTSKSLLPPNATPQENQIELAASRISDVAVPIKHLWDPLKCPEHLLPWLAWALSVDEWDNDWPVAIQREVIASSTQVHRTKGTVSGVRKALASLNASIELSEWWQNGGVPHTAKLTALARNNLTPSGDTLLTPQLQAQLWRIVSATKPVRSNIHFSVGVQQDKVIHTSAIGTTHNLSRQSVKTMVNNDFSASSLHTSQVANAVGVSRTDMLVQPNSQLKRKIPTALAMGCAFHLSRASMHCQ</sequence>
<name>A0A1I1QA98_9GAMM</name>
<dbReference type="RefSeq" id="WP_091988107.1">
    <property type="nucleotide sequence ID" value="NZ_FOLO01000038.1"/>
</dbReference>
<protein>
    <submittedName>
        <fullName evidence="1">Phage tail protein, P2 protein I family</fullName>
    </submittedName>
</protein>
<proteinExistence type="predicted"/>
<organism evidence="1 2">
    <name type="scientific">Pseudoalteromonas denitrificans DSM 6059</name>
    <dbReference type="NCBI Taxonomy" id="1123010"/>
    <lineage>
        <taxon>Bacteria</taxon>
        <taxon>Pseudomonadati</taxon>
        <taxon>Pseudomonadota</taxon>
        <taxon>Gammaproteobacteria</taxon>
        <taxon>Alteromonadales</taxon>
        <taxon>Pseudoalteromonadaceae</taxon>
        <taxon>Pseudoalteromonas</taxon>
    </lineage>
</organism>
<dbReference type="AlphaFoldDB" id="A0A1I1QA98"/>
<dbReference type="OrthoDB" id="90759at2"/>
<dbReference type="STRING" id="1123010.SAMN02745724_03728"/>
<keyword evidence="2" id="KW-1185">Reference proteome</keyword>
<dbReference type="NCBIfam" id="TIGR01634">
    <property type="entry name" value="tail_P2_I"/>
    <property type="match status" value="1"/>
</dbReference>